<dbReference type="PANTHER" id="PTHR36108">
    <property type="entry name" value="COLOSSIN-B-RELATED"/>
    <property type="match status" value="1"/>
</dbReference>
<dbReference type="SUPFAM" id="SSF49478">
    <property type="entry name" value="Cna protein B-type domain"/>
    <property type="match status" value="2"/>
</dbReference>
<feature type="domain" description="SpaA-like prealbumin fold" evidence="7">
    <location>
        <begin position="478"/>
        <end position="568"/>
    </location>
</feature>
<dbReference type="PANTHER" id="PTHR36108:SF13">
    <property type="entry name" value="COLOSSIN-B-RELATED"/>
    <property type="match status" value="1"/>
</dbReference>
<name>A0ABR9QYM1_9FIRM</name>
<dbReference type="Pfam" id="PF17802">
    <property type="entry name" value="SpaA"/>
    <property type="match status" value="3"/>
</dbReference>
<feature type="domain" description="SpaA-like prealbumin fold" evidence="7">
    <location>
        <begin position="358"/>
        <end position="444"/>
    </location>
</feature>
<keyword evidence="5" id="KW-0472">Membrane</keyword>
<dbReference type="InterPro" id="IPR041033">
    <property type="entry name" value="SpaA_PFL_dom_1"/>
</dbReference>
<proteinExistence type="inferred from homology"/>
<keyword evidence="5" id="KW-1133">Transmembrane helix</keyword>
<evidence type="ECO:0000256" key="5">
    <source>
        <dbReference type="SAM" id="Phobius"/>
    </source>
</evidence>
<evidence type="ECO:0000256" key="3">
    <source>
        <dbReference type="ARBA" id="ARBA00022729"/>
    </source>
</evidence>
<organism evidence="8 9">
    <name type="scientific">Gallibacter intestinalis</name>
    <dbReference type="NCBI Taxonomy" id="2779356"/>
    <lineage>
        <taxon>Bacteria</taxon>
        <taxon>Bacillati</taxon>
        <taxon>Bacillota</taxon>
        <taxon>Clostridia</taxon>
        <taxon>Eubacteriales</taxon>
        <taxon>Eubacteriaceae</taxon>
        <taxon>Gallibacter</taxon>
    </lineage>
</organism>
<keyword evidence="5" id="KW-0812">Transmembrane</keyword>
<gene>
    <name evidence="8" type="ORF">INF20_06795</name>
</gene>
<protein>
    <submittedName>
        <fullName evidence="8">Cys-Gln thioester bond-forming surface protein</fullName>
    </submittedName>
</protein>
<dbReference type="Gene3D" id="2.60.40.10">
    <property type="entry name" value="Immunoglobulins"/>
    <property type="match status" value="3"/>
</dbReference>
<accession>A0ABR9QYM1</accession>
<keyword evidence="2" id="KW-0964">Secreted</keyword>
<keyword evidence="3" id="KW-0732">Signal</keyword>
<feature type="region of interest" description="Disordered" evidence="4">
    <location>
        <begin position="581"/>
        <end position="601"/>
    </location>
</feature>
<evidence type="ECO:0000259" key="7">
    <source>
        <dbReference type="Pfam" id="PF17802"/>
    </source>
</evidence>
<feature type="domain" description="SpaA-like prealbumin fold" evidence="7">
    <location>
        <begin position="269"/>
        <end position="354"/>
    </location>
</feature>
<dbReference type="RefSeq" id="WP_226385623.1">
    <property type="nucleotide sequence ID" value="NZ_JADCKA010000012.1"/>
</dbReference>
<feature type="compositionally biased region" description="Basic and acidic residues" evidence="4">
    <location>
        <begin position="581"/>
        <end position="598"/>
    </location>
</feature>
<evidence type="ECO:0000256" key="2">
    <source>
        <dbReference type="ARBA" id="ARBA00022525"/>
    </source>
</evidence>
<comment type="caution">
    <text evidence="8">The sequence shown here is derived from an EMBL/GenBank/DDBJ whole genome shotgun (WGS) entry which is preliminary data.</text>
</comment>
<evidence type="ECO:0000256" key="4">
    <source>
        <dbReference type="SAM" id="MobiDB-lite"/>
    </source>
</evidence>
<comment type="similarity">
    <text evidence="1">Belongs to the serine-aspartate repeat-containing protein (SDr) family.</text>
</comment>
<dbReference type="EMBL" id="JADCKA010000012">
    <property type="protein sequence ID" value="MBE5035978.1"/>
    <property type="molecule type" value="Genomic_DNA"/>
</dbReference>
<dbReference type="InterPro" id="IPR013783">
    <property type="entry name" value="Ig-like_fold"/>
</dbReference>
<evidence type="ECO:0000313" key="8">
    <source>
        <dbReference type="EMBL" id="MBE5035978.1"/>
    </source>
</evidence>
<dbReference type="Pfam" id="PF08341">
    <property type="entry name" value="TED"/>
    <property type="match status" value="1"/>
</dbReference>
<dbReference type="Proteomes" id="UP001516588">
    <property type="component" value="Unassembled WGS sequence"/>
</dbReference>
<evidence type="ECO:0000256" key="1">
    <source>
        <dbReference type="ARBA" id="ARBA00007257"/>
    </source>
</evidence>
<dbReference type="InterPro" id="IPR013552">
    <property type="entry name" value="Thioester_dom"/>
</dbReference>
<keyword evidence="9" id="KW-1185">Reference proteome</keyword>
<evidence type="ECO:0000259" key="6">
    <source>
        <dbReference type="Pfam" id="PF08341"/>
    </source>
</evidence>
<evidence type="ECO:0000313" key="9">
    <source>
        <dbReference type="Proteomes" id="UP001516588"/>
    </source>
</evidence>
<reference evidence="8 9" key="1">
    <citation type="submission" date="2020-10" db="EMBL/GenBank/DDBJ databases">
        <title>ChiBAC.</title>
        <authorList>
            <person name="Zenner C."/>
            <person name="Hitch T.C.A."/>
            <person name="Clavel T."/>
        </authorList>
    </citation>
    <scope>NUCLEOTIDE SEQUENCE [LARGE SCALE GENOMIC DNA]</scope>
    <source>
        <strain evidence="8 9">DSM 108706</strain>
    </source>
</reference>
<feature type="domain" description="Thioester" evidence="6">
    <location>
        <begin position="61"/>
        <end position="120"/>
    </location>
</feature>
<feature type="transmembrane region" description="Helical" evidence="5">
    <location>
        <begin position="605"/>
        <end position="627"/>
    </location>
</feature>
<sequence length="632" mass="69577">MKERIRKAFCMTLAAIVAFSGIWSTDLKAKAAVKWGNPINTGYYWAESGEISIMKVNGNHAFCLEPDQYVSTTSGYKEQEPNFTDAQWERLIKIAHFGYNKEKKTNADYAATQIMIWRQLWMWRNIEPASIKDTNVPGLSQKINAIEKEIKEYDAMIKSRPSFASTGVQVVSGKSVTLTDTSGALSKYPYKVISARDDIQVSINKKAGSMKVTAGKGVSGKTEITLKIESDNLIGSNRFYYHKSSQDVGNIGYIEDTSFKIPIRVDDKGSVSILKTSSSGKAVSGATFEIRSEDGSFVKEYTTGEDGRFLASGLVQGTYVIKEVSVPEPYLLDSTEKTVVITAGQTASVEFTNNMPSGEFTLEKTDKSGVPLAGAVFEIYSEGNDLEGNEIGFNGEFTTDENGLIVVKNLVPGTYFYREIQAPEGYLIDETIHSFEIGYEDNKTALIQQRESVSNDEPVGSIALQKSFAKDQKVTDEEKEAATLEGAVYGLYAADVITDKSENITYYDKDEKIGQFVTDENGFAEAITGLPMGKYYVKEINAPEGCVLDESIHEVKLSYVDQNTANIDVTVQVEDYIKEIPEKPVPEEPKSEPKEPKKTVKTADAFPAGALMALGAMGLLGTCFAAVRRKDR</sequence>